<keyword evidence="6" id="KW-0804">Transcription</keyword>
<keyword evidence="3" id="KW-0862">Zinc</keyword>
<feature type="region of interest" description="Disordered" evidence="8">
    <location>
        <begin position="112"/>
        <end position="150"/>
    </location>
</feature>
<evidence type="ECO:0000256" key="2">
    <source>
        <dbReference type="ARBA" id="ARBA00022771"/>
    </source>
</evidence>
<gene>
    <name evidence="10" type="ORF">HHK36_000040</name>
</gene>
<evidence type="ECO:0000256" key="5">
    <source>
        <dbReference type="ARBA" id="ARBA00023125"/>
    </source>
</evidence>
<dbReference type="InterPro" id="IPR003851">
    <property type="entry name" value="Znf_Dof"/>
</dbReference>
<organism evidence="10 11">
    <name type="scientific">Tetracentron sinense</name>
    <name type="common">Spur-leaf</name>
    <dbReference type="NCBI Taxonomy" id="13715"/>
    <lineage>
        <taxon>Eukaryota</taxon>
        <taxon>Viridiplantae</taxon>
        <taxon>Streptophyta</taxon>
        <taxon>Embryophyta</taxon>
        <taxon>Tracheophyta</taxon>
        <taxon>Spermatophyta</taxon>
        <taxon>Magnoliopsida</taxon>
        <taxon>Trochodendrales</taxon>
        <taxon>Trochodendraceae</taxon>
        <taxon>Tetracentron</taxon>
    </lineage>
</organism>
<evidence type="ECO:0000256" key="4">
    <source>
        <dbReference type="ARBA" id="ARBA00023015"/>
    </source>
</evidence>
<proteinExistence type="predicted"/>
<dbReference type="AlphaFoldDB" id="A0A835A0B5"/>
<dbReference type="Pfam" id="PF02701">
    <property type="entry name" value="Zn_ribbon_Dof"/>
    <property type="match status" value="1"/>
</dbReference>
<sequence length="298" mass="32228">MILQLVGARRGYARGPNGAHPAPPLPSSALYGRSKYSHIPPITLTRLARTGALPTGSYSSPHLTAANLAVNLLTHHSLSTTQPAIPLLSLMRNRLRAIVACRRYWTEGGTLRNVPVGGGSRKNKRSTSSKTVTDLTPPSFSQSSSQNPKIREEQDLNLAFPATQNYHNISEFVELTNLETNHSHNPSSSSSTSSLLELLRTGITSRGLNSFMSLPVHDSNMVYSSGFPPQEVKQTLNFSLDGLGNGYGSPQGVQESSGRLLFPFEESRQVSSTTEVEHNRGQGDPTGYWNGMLGGGSW</sequence>
<evidence type="ECO:0000256" key="7">
    <source>
        <dbReference type="ARBA" id="ARBA00023242"/>
    </source>
</evidence>
<dbReference type="PANTHER" id="PTHR31992">
    <property type="entry name" value="DOF ZINC FINGER PROTEIN DOF1.4-RELATED"/>
    <property type="match status" value="1"/>
</dbReference>
<dbReference type="GO" id="GO:0008270">
    <property type="term" value="F:zinc ion binding"/>
    <property type="evidence" value="ECO:0007669"/>
    <property type="project" value="UniProtKB-KW"/>
</dbReference>
<feature type="domain" description="Dof-type" evidence="9">
    <location>
        <begin position="100"/>
        <end position="125"/>
    </location>
</feature>
<accession>A0A835A0B5</accession>
<dbReference type="EMBL" id="JABCRI010000001">
    <property type="protein sequence ID" value="KAF8412086.1"/>
    <property type="molecule type" value="Genomic_DNA"/>
</dbReference>
<dbReference type="InterPro" id="IPR045174">
    <property type="entry name" value="Dof"/>
</dbReference>
<evidence type="ECO:0000256" key="1">
    <source>
        <dbReference type="ARBA" id="ARBA00022723"/>
    </source>
</evidence>
<dbReference type="PANTHER" id="PTHR31992:SF141">
    <property type="entry name" value="DOF ZINC FINGER PROTEIN DOF1.4"/>
    <property type="match status" value="1"/>
</dbReference>
<dbReference type="GO" id="GO:0003677">
    <property type="term" value="F:DNA binding"/>
    <property type="evidence" value="ECO:0007669"/>
    <property type="project" value="UniProtKB-KW"/>
</dbReference>
<keyword evidence="5" id="KW-0238">DNA-binding</keyword>
<evidence type="ECO:0000256" key="6">
    <source>
        <dbReference type="ARBA" id="ARBA00023163"/>
    </source>
</evidence>
<evidence type="ECO:0000313" key="10">
    <source>
        <dbReference type="EMBL" id="KAF8412086.1"/>
    </source>
</evidence>
<dbReference type="GO" id="GO:0003700">
    <property type="term" value="F:DNA-binding transcription factor activity"/>
    <property type="evidence" value="ECO:0007669"/>
    <property type="project" value="InterPro"/>
</dbReference>
<dbReference type="Proteomes" id="UP000655225">
    <property type="component" value="Unassembled WGS sequence"/>
</dbReference>
<keyword evidence="11" id="KW-1185">Reference proteome</keyword>
<evidence type="ECO:0000259" key="9">
    <source>
        <dbReference type="Pfam" id="PF02701"/>
    </source>
</evidence>
<comment type="caution">
    <text evidence="10">The sequence shown here is derived from an EMBL/GenBank/DDBJ whole genome shotgun (WGS) entry which is preliminary data.</text>
</comment>
<feature type="compositionally biased region" description="Low complexity" evidence="8">
    <location>
        <begin position="128"/>
        <end position="146"/>
    </location>
</feature>
<evidence type="ECO:0000256" key="8">
    <source>
        <dbReference type="SAM" id="MobiDB-lite"/>
    </source>
</evidence>
<keyword evidence="2" id="KW-0863">Zinc-finger</keyword>
<reference evidence="10 11" key="1">
    <citation type="submission" date="2020-04" db="EMBL/GenBank/DDBJ databases">
        <title>Plant Genome Project.</title>
        <authorList>
            <person name="Zhang R.-G."/>
        </authorList>
    </citation>
    <scope>NUCLEOTIDE SEQUENCE [LARGE SCALE GENOMIC DNA]</scope>
    <source>
        <strain evidence="10">YNK0</strain>
        <tissue evidence="10">Leaf</tissue>
    </source>
</reference>
<dbReference type="OrthoDB" id="1927254at2759"/>
<keyword evidence="7" id="KW-0539">Nucleus</keyword>
<keyword evidence="4" id="KW-0805">Transcription regulation</keyword>
<evidence type="ECO:0000256" key="3">
    <source>
        <dbReference type="ARBA" id="ARBA00022833"/>
    </source>
</evidence>
<name>A0A835A0B5_TETSI</name>
<protein>
    <recommendedName>
        <fullName evidence="9">Dof-type domain-containing protein</fullName>
    </recommendedName>
</protein>
<keyword evidence="1" id="KW-0479">Metal-binding</keyword>
<evidence type="ECO:0000313" key="11">
    <source>
        <dbReference type="Proteomes" id="UP000655225"/>
    </source>
</evidence>